<proteinExistence type="predicted"/>
<evidence type="ECO:0000313" key="1">
    <source>
        <dbReference type="EMBL" id="KAK5845391.1"/>
    </source>
</evidence>
<accession>A0ABR0R2E3</accession>
<dbReference type="Proteomes" id="UP001358586">
    <property type="component" value="Chromosome 1"/>
</dbReference>
<gene>
    <name evidence="1" type="ORF">PVK06_001571</name>
</gene>
<reference evidence="1 2" key="1">
    <citation type="submission" date="2023-03" db="EMBL/GenBank/DDBJ databases">
        <title>WGS of Gossypium arboreum.</title>
        <authorList>
            <person name="Yu D."/>
        </authorList>
    </citation>
    <scope>NUCLEOTIDE SEQUENCE [LARGE SCALE GENOMIC DNA]</scope>
    <source>
        <tissue evidence="1">Leaf</tissue>
    </source>
</reference>
<dbReference type="EMBL" id="JARKNE010000001">
    <property type="protein sequence ID" value="KAK5845391.1"/>
    <property type="molecule type" value="Genomic_DNA"/>
</dbReference>
<comment type="caution">
    <text evidence="1">The sequence shown here is derived from an EMBL/GenBank/DDBJ whole genome shotgun (WGS) entry which is preliminary data.</text>
</comment>
<organism evidence="1 2">
    <name type="scientific">Gossypium arboreum</name>
    <name type="common">Tree cotton</name>
    <name type="synonym">Gossypium nanking</name>
    <dbReference type="NCBI Taxonomy" id="29729"/>
    <lineage>
        <taxon>Eukaryota</taxon>
        <taxon>Viridiplantae</taxon>
        <taxon>Streptophyta</taxon>
        <taxon>Embryophyta</taxon>
        <taxon>Tracheophyta</taxon>
        <taxon>Spermatophyta</taxon>
        <taxon>Magnoliopsida</taxon>
        <taxon>eudicotyledons</taxon>
        <taxon>Gunneridae</taxon>
        <taxon>Pentapetalae</taxon>
        <taxon>rosids</taxon>
        <taxon>malvids</taxon>
        <taxon>Malvales</taxon>
        <taxon>Malvaceae</taxon>
        <taxon>Malvoideae</taxon>
        <taxon>Gossypium</taxon>
    </lineage>
</organism>
<protein>
    <submittedName>
        <fullName evidence="1">Uncharacterized protein</fullName>
    </submittedName>
</protein>
<evidence type="ECO:0000313" key="2">
    <source>
        <dbReference type="Proteomes" id="UP001358586"/>
    </source>
</evidence>
<name>A0ABR0R2E3_GOSAR</name>
<sequence length="137" mass="15594">MFLIRLFFKGRKIDFGTILHQEIADCTVMQTGILVFPSLVMLLCQQKRIMPRADEEVLENKCSINEAFIERITCGKNKLTMKEEETSKIRKGKTKAESKGTNLTAKTSLLCKKQDIEKLANSISNKQNRLVATIEDI</sequence>
<keyword evidence="2" id="KW-1185">Reference proteome</keyword>